<reference evidence="1" key="1">
    <citation type="journal article" date="2019" name="Environ. Microbiol.">
        <title>Fungal ecological strategies reflected in gene transcription - a case study of two litter decomposers.</title>
        <authorList>
            <person name="Barbi F."/>
            <person name="Kohler A."/>
            <person name="Barry K."/>
            <person name="Baskaran P."/>
            <person name="Daum C."/>
            <person name="Fauchery L."/>
            <person name="Ihrmark K."/>
            <person name="Kuo A."/>
            <person name="LaButti K."/>
            <person name="Lipzen A."/>
            <person name="Morin E."/>
            <person name="Grigoriev I.V."/>
            <person name="Henrissat B."/>
            <person name="Lindahl B."/>
            <person name="Martin F."/>
        </authorList>
    </citation>
    <scope>NUCLEOTIDE SEQUENCE</scope>
    <source>
        <strain evidence="1">JB14</strain>
    </source>
</reference>
<dbReference type="AlphaFoldDB" id="A0A6A4H3G6"/>
<name>A0A6A4H3G6_9AGAR</name>
<evidence type="ECO:0000313" key="2">
    <source>
        <dbReference type="Proteomes" id="UP000799118"/>
    </source>
</evidence>
<accession>A0A6A4H3G6</accession>
<dbReference type="Proteomes" id="UP000799118">
    <property type="component" value="Unassembled WGS sequence"/>
</dbReference>
<evidence type="ECO:0000313" key="1">
    <source>
        <dbReference type="EMBL" id="KAE9392316.1"/>
    </source>
</evidence>
<proteinExistence type="predicted"/>
<keyword evidence="2" id="KW-1185">Reference proteome</keyword>
<protein>
    <submittedName>
        <fullName evidence="1">Uncharacterized protein</fullName>
    </submittedName>
</protein>
<gene>
    <name evidence="1" type="ORF">BT96DRAFT_924802</name>
</gene>
<sequence>MMSHRGYNSTGLKREAEAIRRIVVGYVKVLDGDIATAFLPLSQLPSSSSSCVDTAINLHQIADACDRMIQRERLLFRTVKRDDPGTTIFTWLTNLLIHNIEAIEMVNEYDLEVKQKFRETTMGEDFGYLDYIMGRRRHFRSLYQEFGATVLLDPVLLSYTERNFPRGTKWLHGTIESVLQRMKGKKKDQNFYSNNREFLIGVVRMLGGSNFETYVEIFLNRSQCR</sequence>
<dbReference type="EMBL" id="ML769599">
    <property type="protein sequence ID" value="KAE9392316.1"/>
    <property type="molecule type" value="Genomic_DNA"/>
</dbReference>
<organism evidence="1 2">
    <name type="scientific">Gymnopus androsaceus JB14</name>
    <dbReference type="NCBI Taxonomy" id="1447944"/>
    <lineage>
        <taxon>Eukaryota</taxon>
        <taxon>Fungi</taxon>
        <taxon>Dikarya</taxon>
        <taxon>Basidiomycota</taxon>
        <taxon>Agaricomycotina</taxon>
        <taxon>Agaricomycetes</taxon>
        <taxon>Agaricomycetidae</taxon>
        <taxon>Agaricales</taxon>
        <taxon>Marasmiineae</taxon>
        <taxon>Omphalotaceae</taxon>
        <taxon>Gymnopus</taxon>
    </lineage>
</organism>